<dbReference type="GO" id="GO:0003977">
    <property type="term" value="F:UDP-N-acetylglucosamine diphosphorylase activity"/>
    <property type="evidence" value="ECO:0007669"/>
    <property type="project" value="UniProtKB-EC"/>
</dbReference>
<evidence type="ECO:0000256" key="8">
    <source>
        <dbReference type="ARBA" id="ARBA00023315"/>
    </source>
</evidence>
<protein>
    <submittedName>
        <fullName evidence="13">Uncharacterized protein</fullName>
    </submittedName>
</protein>
<comment type="pathway">
    <text evidence="2">Nucleotide-sugar biosynthesis; UDP-N-acetyl-alpha-D-glucosamine biosynthesis; UDP-N-acetyl-alpha-D-glucosamine from N-acetyl-alpha-D-glucosamine 1-phosphate: step 1/1.</text>
</comment>
<dbReference type="InterPro" id="IPR005835">
    <property type="entry name" value="NTP_transferase_dom"/>
</dbReference>
<evidence type="ECO:0000313" key="14">
    <source>
        <dbReference type="Proteomes" id="UP000178526"/>
    </source>
</evidence>
<dbReference type="CDD" id="cd04181">
    <property type="entry name" value="NTP_transferase"/>
    <property type="match status" value="1"/>
</dbReference>
<dbReference type="PANTHER" id="PTHR43584:SF8">
    <property type="entry name" value="N-ACETYLMURAMATE ALPHA-1-PHOSPHATE URIDYLYLTRANSFERASE"/>
    <property type="match status" value="1"/>
</dbReference>
<dbReference type="GO" id="GO:0019134">
    <property type="term" value="F:glucosamine-1-phosphate N-acetyltransferase activity"/>
    <property type="evidence" value="ECO:0007669"/>
    <property type="project" value="UniProtKB-EC"/>
</dbReference>
<comment type="pathway">
    <text evidence="1">Nucleotide-sugar biosynthesis; UDP-N-acetyl-alpha-D-glucosamine biosynthesis; N-acetyl-alpha-D-glucosamine 1-phosphate from alpha-D-glucosamine 6-phosphate (route II): step 2/2.</text>
</comment>
<dbReference type="NCBIfam" id="TIGR03992">
    <property type="entry name" value="Arch_glmU"/>
    <property type="match status" value="1"/>
</dbReference>
<evidence type="ECO:0000256" key="10">
    <source>
        <dbReference type="ARBA" id="ARBA00048493"/>
    </source>
</evidence>
<evidence type="ECO:0000256" key="3">
    <source>
        <dbReference type="ARBA" id="ARBA00007707"/>
    </source>
</evidence>
<dbReference type="InterPro" id="IPR029044">
    <property type="entry name" value="Nucleotide-diphossugar_trans"/>
</dbReference>
<dbReference type="InterPro" id="IPR050065">
    <property type="entry name" value="GlmU-like"/>
</dbReference>
<dbReference type="UniPathway" id="UPA00113">
    <property type="reaction ID" value="UER00532"/>
</dbReference>
<dbReference type="SUPFAM" id="SSF53448">
    <property type="entry name" value="Nucleotide-diphospho-sugar transferases"/>
    <property type="match status" value="1"/>
</dbReference>
<keyword evidence="8" id="KW-0012">Acyltransferase</keyword>
<evidence type="ECO:0000256" key="7">
    <source>
        <dbReference type="ARBA" id="ARBA00023268"/>
    </source>
</evidence>
<keyword evidence="5" id="KW-0808">Transferase</keyword>
<dbReference type="InterPro" id="IPR056729">
    <property type="entry name" value="GMPPB_C"/>
</dbReference>
<reference evidence="13 14" key="1">
    <citation type="journal article" date="2016" name="Nat. Commun.">
        <title>Thousands of microbial genomes shed light on interconnected biogeochemical processes in an aquifer system.</title>
        <authorList>
            <person name="Anantharaman K."/>
            <person name="Brown C.T."/>
            <person name="Hug L.A."/>
            <person name="Sharon I."/>
            <person name="Castelle C.J."/>
            <person name="Probst A.J."/>
            <person name="Thomas B.C."/>
            <person name="Singh A."/>
            <person name="Wilkins M.J."/>
            <person name="Karaoz U."/>
            <person name="Brodie E.L."/>
            <person name="Williams K.H."/>
            <person name="Hubbard S.S."/>
            <person name="Banfield J.F."/>
        </authorList>
    </citation>
    <scope>NUCLEOTIDE SEQUENCE [LARGE SCALE GENOMIC DNA]</scope>
</reference>
<comment type="similarity">
    <text evidence="4">In the N-terminal section; belongs to the N-acetylglucosamine-1-phosphate uridyltransferase family.</text>
</comment>
<dbReference type="InterPro" id="IPR011004">
    <property type="entry name" value="Trimer_LpxA-like_sf"/>
</dbReference>
<sequence>MKSLILAGGRGVNLNPITKTRSKSMINICGKPVLEYILLGLKDIGINDHIIVVGHEKEKIKTYFGRGEKWGISINYAEQKGTTSIGGAVLSARNCFAEGGYFFLVYGDIVFYPNIFLNTLISFNSIKGPIATICLPPTPGLYGNIYMDQEVQITKIIEKPSNRKFGNYILSGVFILPTQFFKLLVKAKSNMEKAFAFLVKEMGLHASIFEEDWIDIGYPWNVIDANKLLMKSIKRTSIATTAKFENNVSINGPVLIEDNVIIKAGATINGPCYIGTDSFVGNNCLIRENTSLGARSLVGYGVEIKNSIIFEDAKIGRLSFIGDSIVGDRVDIGSGVMTVNRHIDGKTVKTRINNNYIDSKLEKLGAFIGDDAVIGASNTILPGTIIPNKAKIPHKGSI</sequence>
<comment type="catalytic activity">
    <reaction evidence="9">
        <text>alpha-D-glucosamine 1-phosphate + acetyl-CoA = N-acetyl-alpha-D-glucosamine 1-phosphate + CoA + H(+)</text>
        <dbReference type="Rhea" id="RHEA:13725"/>
        <dbReference type="ChEBI" id="CHEBI:15378"/>
        <dbReference type="ChEBI" id="CHEBI:57287"/>
        <dbReference type="ChEBI" id="CHEBI:57288"/>
        <dbReference type="ChEBI" id="CHEBI:57776"/>
        <dbReference type="ChEBI" id="CHEBI:58516"/>
        <dbReference type="EC" id="2.3.1.157"/>
    </reaction>
</comment>
<dbReference type="SUPFAM" id="SSF51161">
    <property type="entry name" value="Trimeric LpxA-like enzymes"/>
    <property type="match status" value="1"/>
</dbReference>
<dbReference type="Gene3D" id="2.160.10.10">
    <property type="entry name" value="Hexapeptide repeat proteins"/>
    <property type="match status" value="1"/>
</dbReference>
<accession>A0A1F7RP31</accession>
<proteinExistence type="inferred from homology"/>
<evidence type="ECO:0000256" key="6">
    <source>
        <dbReference type="ARBA" id="ARBA00022695"/>
    </source>
</evidence>
<evidence type="ECO:0000256" key="1">
    <source>
        <dbReference type="ARBA" id="ARBA00005166"/>
    </source>
</evidence>
<dbReference type="PANTHER" id="PTHR43584">
    <property type="entry name" value="NUCLEOTIDYL TRANSFERASE"/>
    <property type="match status" value="1"/>
</dbReference>
<evidence type="ECO:0000259" key="11">
    <source>
        <dbReference type="Pfam" id="PF00483"/>
    </source>
</evidence>
<dbReference type="Proteomes" id="UP000178526">
    <property type="component" value="Unassembled WGS sequence"/>
</dbReference>
<evidence type="ECO:0000256" key="4">
    <source>
        <dbReference type="ARBA" id="ARBA00007947"/>
    </source>
</evidence>
<organism evidence="13 14">
    <name type="scientific">Candidatus Schekmanbacteria bacterium GWA2_38_11</name>
    <dbReference type="NCBI Taxonomy" id="1817876"/>
    <lineage>
        <taxon>Bacteria</taxon>
        <taxon>Candidatus Schekmaniibacteriota</taxon>
    </lineage>
</organism>
<dbReference type="AlphaFoldDB" id="A0A1F7RP31"/>
<evidence type="ECO:0000313" key="13">
    <source>
        <dbReference type="EMBL" id="OGL43273.1"/>
    </source>
</evidence>
<dbReference type="Pfam" id="PF25087">
    <property type="entry name" value="GMPPB_C"/>
    <property type="match status" value="1"/>
</dbReference>
<comment type="similarity">
    <text evidence="3">In the C-terminal section; belongs to the transferase hexapeptide repeat family.</text>
</comment>
<comment type="caution">
    <text evidence="13">The sequence shown here is derived from an EMBL/GenBank/DDBJ whole genome shotgun (WGS) entry which is preliminary data.</text>
</comment>
<dbReference type="GO" id="GO:0006048">
    <property type="term" value="P:UDP-N-acetylglucosamine biosynthetic process"/>
    <property type="evidence" value="ECO:0007669"/>
    <property type="project" value="UniProtKB-UniPathway"/>
</dbReference>
<name>A0A1F7RP31_9BACT</name>
<feature type="domain" description="Mannose-1-phosphate guanyltransferase C-terminal" evidence="12">
    <location>
        <begin position="268"/>
        <end position="351"/>
    </location>
</feature>
<evidence type="ECO:0000256" key="2">
    <source>
        <dbReference type="ARBA" id="ARBA00005208"/>
    </source>
</evidence>
<comment type="catalytic activity">
    <reaction evidence="10">
        <text>N-acetyl-alpha-D-glucosamine 1-phosphate + UTP + H(+) = UDP-N-acetyl-alpha-D-glucosamine + diphosphate</text>
        <dbReference type="Rhea" id="RHEA:13509"/>
        <dbReference type="ChEBI" id="CHEBI:15378"/>
        <dbReference type="ChEBI" id="CHEBI:33019"/>
        <dbReference type="ChEBI" id="CHEBI:46398"/>
        <dbReference type="ChEBI" id="CHEBI:57705"/>
        <dbReference type="ChEBI" id="CHEBI:57776"/>
        <dbReference type="EC" id="2.7.7.23"/>
    </reaction>
</comment>
<evidence type="ECO:0000256" key="5">
    <source>
        <dbReference type="ARBA" id="ARBA00022679"/>
    </source>
</evidence>
<dbReference type="EMBL" id="MGDB01000007">
    <property type="protein sequence ID" value="OGL43273.1"/>
    <property type="molecule type" value="Genomic_DNA"/>
</dbReference>
<feature type="domain" description="Nucleotidyl transferase" evidence="11">
    <location>
        <begin position="2"/>
        <end position="230"/>
    </location>
</feature>
<keyword evidence="7" id="KW-0511">Multifunctional enzyme</keyword>
<dbReference type="InterPro" id="IPR023915">
    <property type="entry name" value="Bifunctiontional_GlmU_arc-type"/>
</dbReference>
<evidence type="ECO:0000256" key="9">
    <source>
        <dbReference type="ARBA" id="ARBA00048247"/>
    </source>
</evidence>
<dbReference type="Pfam" id="PF00483">
    <property type="entry name" value="NTP_transferase"/>
    <property type="match status" value="1"/>
</dbReference>
<evidence type="ECO:0000259" key="12">
    <source>
        <dbReference type="Pfam" id="PF25087"/>
    </source>
</evidence>
<dbReference type="Gene3D" id="3.90.550.10">
    <property type="entry name" value="Spore Coat Polysaccharide Biosynthesis Protein SpsA, Chain A"/>
    <property type="match status" value="1"/>
</dbReference>
<gene>
    <name evidence="13" type="ORF">A2042_01535</name>
</gene>
<keyword evidence="6" id="KW-0548">Nucleotidyltransferase</keyword>